<dbReference type="InterPro" id="IPR058637">
    <property type="entry name" value="YknX-like_C"/>
</dbReference>
<keyword evidence="6" id="KW-1185">Reference proteome</keyword>
<feature type="domain" description="Cds6 C-terminal" evidence="3">
    <location>
        <begin position="289"/>
        <end position="393"/>
    </location>
</feature>
<dbReference type="InterPro" id="IPR056203">
    <property type="entry name" value="Cds6_C"/>
</dbReference>
<evidence type="ECO:0000313" key="6">
    <source>
        <dbReference type="Proteomes" id="UP000056322"/>
    </source>
</evidence>
<dbReference type="Gene3D" id="2.40.420.20">
    <property type="match status" value="1"/>
</dbReference>
<dbReference type="GO" id="GO:0015562">
    <property type="term" value="F:efflux transmembrane transporter activity"/>
    <property type="evidence" value="ECO:0007669"/>
    <property type="project" value="TreeGrafter"/>
</dbReference>
<accession>A0A0B7IYD6</accession>
<dbReference type="HOGENOM" id="CLU_018816_1_3_4"/>
<dbReference type="STRING" id="1581680.BN1209_0472"/>
<dbReference type="AlphaFoldDB" id="A0A0B7IYD6"/>
<keyword evidence="2" id="KW-0732">Signal</keyword>
<dbReference type="PANTHER" id="PTHR30469">
    <property type="entry name" value="MULTIDRUG RESISTANCE PROTEIN MDTA"/>
    <property type="match status" value="1"/>
</dbReference>
<sequence length="539" mass="58821">MKRYTTQQLTRFSILCAVAALGLFVLIQHTSNNANAVDQKNGQAIAVTAVTAQAGTVQRRMTFSGPVVGRDEVPIYSDLAQGRIDKILVEPGQPVKAGTVLATVDASALRIQKAQQQANQQKASVAIKQQENALEEAQAQYTQAQAERKRGDLVAESGLISREARDQRVMAEQLAKTHVQAVKNSLSMAQADFNLASAQLAESDLRLDQAAIRSPVSGMVVERRARTGMSLAQNTEPLFNILREDDVEVELEVSADDAPRLKLGMPATIQLVGDLSTIKAPSANAVDAVLSRVDAWSQAWKNKDIDTYLSFYAEKFVPEQKISRAEWQSQRQKRLSSKDALDISLSQINVQVNGDKATEEFVQHYSANGKKEDTNKRLTLSNVNGEWLIVREQSVAHLDAMQAERALPASDTQSANIYNGKISRAATQINRQNQIAKVRVRFDQTPHLILGQFARVAVNASSSNGIYLPDTAVRFEGSSAYVFTAKNGVAKRQVVKVGQHIGSKLEILEGVSAGMMVIDTAASFLRDGEPVKVTIRSAN</sequence>
<dbReference type="RefSeq" id="WP_045750778.1">
    <property type="nucleotide sequence ID" value="NZ_LN794158.1"/>
</dbReference>
<evidence type="ECO:0000313" key="5">
    <source>
        <dbReference type="EMBL" id="CEN55520.1"/>
    </source>
</evidence>
<organism evidence="5 6">
    <name type="scientific">Candidatus Methylopumilus turicensis</name>
    <dbReference type="NCBI Taxonomy" id="1581680"/>
    <lineage>
        <taxon>Bacteria</taxon>
        <taxon>Pseudomonadati</taxon>
        <taxon>Pseudomonadota</taxon>
        <taxon>Betaproteobacteria</taxon>
        <taxon>Nitrosomonadales</taxon>
        <taxon>Methylophilaceae</taxon>
        <taxon>Candidatus Methylopumilus</taxon>
    </lineage>
</organism>
<dbReference type="SUPFAM" id="SSF54427">
    <property type="entry name" value="NTF2-like"/>
    <property type="match status" value="1"/>
</dbReference>
<dbReference type="KEGG" id="mbac:BN1209_0472"/>
<dbReference type="Pfam" id="PF24125">
    <property type="entry name" value="Cds6_C"/>
    <property type="match status" value="1"/>
</dbReference>
<dbReference type="OrthoDB" id="5294075at2"/>
<keyword evidence="1" id="KW-0175">Coiled coil</keyword>
<dbReference type="EMBL" id="LN794158">
    <property type="protein sequence ID" value="CEN55520.1"/>
    <property type="molecule type" value="Genomic_DNA"/>
</dbReference>
<feature type="signal peptide" evidence="2">
    <location>
        <begin position="1"/>
        <end position="36"/>
    </location>
</feature>
<dbReference type="Pfam" id="PF25989">
    <property type="entry name" value="YknX_C"/>
    <property type="match status" value="1"/>
</dbReference>
<dbReference type="GO" id="GO:1990281">
    <property type="term" value="C:efflux pump complex"/>
    <property type="evidence" value="ECO:0007669"/>
    <property type="project" value="TreeGrafter"/>
</dbReference>
<evidence type="ECO:0000259" key="3">
    <source>
        <dbReference type="Pfam" id="PF24125"/>
    </source>
</evidence>
<evidence type="ECO:0000256" key="1">
    <source>
        <dbReference type="SAM" id="Coils"/>
    </source>
</evidence>
<gene>
    <name evidence="5" type="ORF">BN1209_0472</name>
</gene>
<dbReference type="SUPFAM" id="SSF111369">
    <property type="entry name" value="HlyD-like secretion proteins"/>
    <property type="match status" value="1"/>
</dbReference>
<dbReference type="InterPro" id="IPR032710">
    <property type="entry name" value="NTF2-like_dom_sf"/>
</dbReference>
<reference evidence="6" key="1">
    <citation type="submission" date="2014-12" db="EMBL/GenBank/DDBJ databases">
        <authorList>
            <person name="Salcher M.M."/>
        </authorList>
    </citation>
    <scope>NUCLEOTIDE SEQUENCE [LARGE SCALE GENOMIC DNA]</scope>
    <source>
        <strain evidence="6">MMS-10A-171</strain>
    </source>
</reference>
<feature type="domain" description="YknX-like C-terminal permuted SH3-like" evidence="4">
    <location>
        <begin position="466"/>
        <end position="533"/>
    </location>
</feature>
<dbReference type="PANTHER" id="PTHR30469:SF15">
    <property type="entry name" value="HLYD FAMILY OF SECRETION PROTEINS"/>
    <property type="match status" value="1"/>
</dbReference>
<proteinExistence type="predicted"/>
<evidence type="ECO:0000259" key="4">
    <source>
        <dbReference type="Pfam" id="PF25989"/>
    </source>
</evidence>
<dbReference type="Proteomes" id="UP000056322">
    <property type="component" value="Chromosome 1"/>
</dbReference>
<protein>
    <submittedName>
        <fullName evidence="5">Uncharacterized protein</fullName>
    </submittedName>
</protein>
<evidence type="ECO:0000256" key="2">
    <source>
        <dbReference type="SAM" id="SignalP"/>
    </source>
</evidence>
<dbReference type="Gene3D" id="3.10.450.50">
    <property type="match status" value="1"/>
</dbReference>
<feature type="coiled-coil region" evidence="1">
    <location>
        <begin position="111"/>
        <end position="147"/>
    </location>
</feature>
<feature type="chain" id="PRO_5002117084" evidence="2">
    <location>
        <begin position="37"/>
        <end position="539"/>
    </location>
</feature>
<name>A0A0B7IYD6_9PROT</name>
<dbReference type="Gene3D" id="2.40.50.100">
    <property type="match status" value="1"/>
</dbReference>